<dbReference type="InterPro" id="IPR001460">
    <property type="entry name" value="PCN-bd_Tpept"/>
</dbReference>
<dbReference type="Pfam" id="PF06832">
    <property type="entry name" value="BiPBP_C"/>
    <property type="match status" value="1"/>
</dbReference>
<evidence type="ECO:0000256" key="10">
    <source>
        <dbReference type="ARBA" id="ARBA00044770"/>
    </source>
</evidence>
<dbReference type="Pfam" id="PF00912">
    <property type="entry name" value="Transgly"/>
    <property type="match status" value="1"/>
</dbReference>
<dbReference type="SUPFAM" id="SSF53955">
    <property type="entry name" value="Lysozyme-like"/>
    <property type="match status" value="1"/>
</dbReference>
<dbReference type="Proteomes" id="UP000011058">
    <property type="component" value="Chromosome"/>
</dbReference>
<dbReference type="EMBL" id="HE796683">
    <property type="protein sequence ID" value="CCG99197.1"/>
    <property type="molecule type" value="Genomic_DNA"/>
</dbReference>
<evidence type="ECO:0000256" key="3">
    <source>
        <dbReference type="ARBA" id="ARBA00007739"/>
    </source>
</evidence>
<dbReference type="Gene3D" id="1.10.3810.10">
    <property type="entry name" value="Biosynthetic peptidoglycan transglycosylase-like"/>
    <property type="match status" value="1"/>
</dbReference>
<dbReference type="PANTHER" id="PTHR32282:SF15">
    <property type="entry name" value="PENICILLIN-BINDING PROTEIN 1C"/>
    <property type="match status" value="1"/>
</dbReference>
<keyword evidence="8" id="KW-0378">Hydrolase</keyword>
<keyword evidence="17" id="KW-1185">Reference proteome</keyword>
<keyword evidence="5" id="KW-0645">Protease</keyword>
<evidence type="ECO:0000256" key="8">
    <source>
        <dbReference type="ARBA" id="ARBA00022801"/>
    </source>
</evidence>
<keyword evidence="4" id="KW-0121">Carboxypeptidase</keyword>
<keyword evidence="7" id="KW-0808">Transferase</keyword>
<protein>
    <recommendedName>
        <fullName evidence="10">peptidoglycan glycosyltransferase</fullName>
        <ecNumber evidence="10">2.4.99.28</ecNumber>
    </recommendedName>
</protein>
<evidence type="ECO:0000259" key="13">
    <source>
        <dbReference type="Pfam" id="PF00905"/>
    </source>
</evidence>
<feature type="domain" description="Penicillin-binding protein transpeptidase" evidence="13">
    <location>
        <begin position="280"/>
        <end position="515"/>
    </location>
</feature>
<evidence type="ECO:0000256" key="5">
    <source>
        <dbReference type="ARBA" id="ARBA00022670"/>
    </source>
</evidence>
<dbReference type="STRING" id="1166018.FAES_1187"/>
<dbReference type="GO" id="GO:0030288">
    <property type="term" value="C:outer membrane-bounded periplasmic space"/>
    <property type="evidence" value="ECO:0007669"/>
    <property type="project" value="TreeGrafter"/>
</dbReference>
<dbReference type="PANTHER" id="PTHR32282">
    <property type="entry name" value="BINDING PROTEIN TRANSPEPTIDASE, PUTATIVE-RELATED"/>
    <property type="match status" value="1"/>
</dbReference>
<dbReference type="InterPro" id="IPR023346">
    <property type="entry name" value="Lysozyme-like_dom_sf"/>
</dbReference>
<dbReference type="EC" id="2.4.99.28" evidence="10"/>
<keyword evidence="6" id="KW-0328">Glycosyltransferase</keyword>
<comment type="catalytic activity">
    <reaction evidence="11">
        <text>[GlcNAc-(1-&gt;4)-Mur2Ac(oyl-L-Ala-gamma-D-Glu-L-Lys-D-Ala-D-Ala)](n)-di-trans,octa-cis-undecaprenyl diphosphate + beta-D-GlcNAc-(1-&gt;4)-Mur2Ac(oyl-L-Ala-gamma-D-Glu-L-Lys-D-Ala-D-Ala)-di-trans,octa-cis-undecaprenyl diphosphate = [GlcNAc-(1-&gt;4)-Mur2Ac(oyl-L-Ala-gamma-D-Glu-L-Lys-D-Ala-D-Ala)](n+1)-di-trans,octa-cis-undecaprenyl diphosphate + di-trans,octa-cis-undecaprenyl diphosphate + H(+)</text>
        <dbReference type="Rhea" id="RHEA:23708"/>
        <dbReference type="Rhea" id="RHEA-COMP:9602"/>
        <dbReference type="Rhea" id="RHEA-COMP:9603"/>
        <dbReference type="ChEBI" id="CHEBI:15378"/>
        <dbReference type="ChEBI" id="CHEBI:58405"/>
        <dbReference type="ChEBI" id="CHEBI:60033"/>
        <dbReference type="ChEBI" id="CHEBI:78435"/>
        <dbReference type="EC" id="2.4.99.28"/>
    </reaction>
</comment>
<feature type="region of interest" description="Disordered" evidence="12">
    <location>
        <begin position="445"/>
        <end position="468"/>
    </location>
</feature>
<evidence type="ECO:0000256" key="7">
    <source>
        <dbReference type="ARBA" id="ARBA00022679"/>
    </source>
</evidence>
<dbReference type="GO" id="GO:0008658">
    <property type="term" value="F:penicillin binding"/>
    <property type="evidence" value="ECO:0007669"/>
    <property type="project" value="InterPro"/>
</dbReference>
<comment type="similarity">
    <text evidence="3">In the N-terminal section; belongs to the glycosyltransferase 51 family.</text>
</comment>
<dbReference type="AlphaFoldDB" id="I0K4Z4"/>
<dbReference type="eggNOG" id="COG4953">
    <property type="taxonomic scope" value="Bacteria"/>
</dbReference>
<dbReference type="InterPro" id="IPR012338">
    <property type="entry name" value="Beta-lactam/transpept-like"/>
</dbReference>
<dbReference type="NCBIfam" id="TIGR02073">
    <property type="entry name" value="PBP_1c"/>
    <property type="match status" value="1"/>
</dbReference>
<comment type="pathway">
    <text evidence="1">Cell wall biogenesis; peptidoglycan biosynthesis.</text>
</comment>
<organism evidence="16 17">
    <name type="scientific">Fibrella aestuarina BUZ 2</name>
    <dbReference type="NCBI Taxonomy" id="1166018"/>
    <lineage>
        <taxon>Bacteria</taxon>
        <taxon>Pseudomonadati</taxon>
        <taxon>Bacteroidota</taxon>
        <taxon>Cytophagia</taxon>
        <taxon>Cytophagales</taxon>
        <taxon>Spirosomataceae</taxon>
        <taxon>Fibrella</taxon>
    </lineage>
</organism>
<evidence type="ECO:0000256" key="6">
    <source>
        <dbReference type="ARBA" id="ARBA00022676"/>
    </source>
</evidence>
<dbReference type="SUPFAM" id="SSF56601">
    <property type="entry name" value="beta-lactamase/transpeptidase-like"/>
    <property type="match status" value="1"/>
</dbReference>
<dbReference type="Gene3D" id="3.40.710.10">
    <property type="entry name" value="DD-peptidase/beta-lactamase superfamily"/>
    <property type="match status" value="1"/>
</dbReference>
<dbReference type="PATRIC" id="fig|1166018.3.peg.2908"/>
<dbReference type="InterPro" id="IPR050396">
    <property type="entry name" value="Glycosyltr_51/Transpeptidase"/>
</dbReference>
<dbReference type="Pfam" id="PF00905">
    <property type="entry name" value="Transpeptidase"/>
    <property type="match status" value="1"/>
</dbReference>
<evidence type="ECO:0000256" key="11">
    <source>
        <dbReference type="ARBA" id="ARBA00049902"/>
    </source>
</evidence>
<dbReference type="InterPro" id="IPR036950">
    <property type="entry name" value="PBP_transglycosylase"/>
</dbReference>
<keyword evidence="9" id="KW-0511">Multifunctional enzyme</keyword>
<dbReference type="GO" id="GO:0008955">
    <property type="term" value="F:peptidoglycan glycosyltransferase activity"/>
    <property type="evidence" value="ECO:0007669"/>
    <property type="project" value="UniProtKB-EC"/>
</dbReference>
<accession>I0K4Z4</accession>
<dbReference type="GO" id="GO:0009252">
    <property type="term" value="P:peptidoglycan biosynthetic process"/>
    <property type="evidence" value="ECO:0007669"/>
    <property type="project" value="InterPro"/>
</dbReference>
<evidence type="ECO:0000256" key="12">
    <source>
        <dbReference type="SAM" id="MobiDB-lite"/>
    </source>
</evidence>
<feature type="domain" description="Glycosyl transferase family 51" evidence="14">
    <location>
        <begin position="26"/>
        <end position="200"/>
    </location>
</feature>
<dbReference type="GO" id="GO:0004180">
    <property type="term" value="F:carboxypeptidase activity"/>
    <property type="evidence" value="ECO:0007669"/>
    <property type="project" value="UniProtKB-KW"/>
</dbReference>
<evidence type="ECO:0000256" key="4">
    <source>
        <dbReference type="ARBA" id="ARBA00022645"/>
    </source>
</evidence>
<proteinExistence type="inferred from homology"/>
<evidence type="ECO:0000256" key="1">
    <source>
        <dbReference type="ARBA" id="ARBA00004752"/>
    </source>
</evidence>
<dbReference type="GO" id="GO:0006508">
    <property type="term" value="P:proteolysis"/>
    <property type="evidence" value="ECO:0007669"/>
    <property type="project" value="UniProtKB-KW"/>
</dbReference>
<comment type="similarity">
    <text evidence="2">In the C-terminal section; belongs to the transpeptidase family.</text>
</comment>
<dbReference type="InterPro" id="IPR009647">
    <property type="entry name" value="PBP_C"/>
</dbReference>
<name>I0K4Z4_9BACT</name>
<dbReference type="KEGG" id="fae:FAES_1187"/>
<evidence type="ECO:0000313" key="16">
    <source>
        <dbReference type="EMBL" id="CCG99197.1"/>
    </source>
</evidence>
<reference evidence="16 17" key="1">
    <citation type="journal article" date="2012" name="J. Bacteriol.">
        <title>Genome Sequence of Fibrella aestuarina BUZ 2T, a Filamentous Marine Bacterium.</title>
        <authorList>
            <person name="Filippini M."/>
            <person name="Qi W."/>
            <person name="Blom J."/>
            <person name="Goesmann A."/>
            <person name="Smits T.H."/>
            <person name="Bagheri H.C."/>
        </authorList>
    </citation>
    <scope>NUCLEOTIDE SEQUENCE [LARGE SCALE GENOMIC DNA]</scope>
    <source>
        <strain evidence="17">BUZ 2T</strain>
    </source>
</reference>
<evidence type="ECO:0000256" key="2">
    <source>
        <dbReference type="ARBA" id="ARBA00007090"/>
    </source>
</evidence>
<feature type="domain" description="Penicillin-binding C-terminal" evidence="15">
    <location>
        <begin position="687"/>
        <end position="768"/>
    </location>
</feature>
<evidence type="ECO:0000313" key="17">
    <source>
        <dbReference type="Proteomes" id="UP000011058"/>
    </source>
</evidence>
<sequence length="773" mass="84969">MWGLDRLFPPPIQVPYSTIVTAADGTTLHAFLSRDDKWRLYATLDEITPRMQQTILQKEDRWFRWHWGVNPVSMVRAAGRNLLSGKRTSGASTITMQVVRLLEPRPRTYGSKLIEIARAMQLEAHLSKDEILQLYLNLVPYGGNVEGIKSASLLYFGKPPQLLSLAEITALAIIPNRPSSLRLGEQNAAIVQARNAWLRRFAEAGTFDSTAINDALAEPLTAHRQPAPNLAPHLSLRLRAEQPHVPIIRSTLKPAVQTAAERLVRQYVDRVKGQNIHNAAVLVINNQTGAVEAYVGSADFGNTFDGGQVDGVRAIRSPGSTLKPLLYALAFDKGLITPKAKLNDVPTNFAGYEPDNYDRHFNGPVTAEFALANSLNIPAVKLLRDVSTPVFVAKLREAGFRTVQKQADDMGLSMILGGCGVTLEELTQAYTAFAAPQTTNGSLRRLRYTVNSRSTRDKAEGDDTSPTERLFSPEAAFLVTNTLTQLTRPDLPNNFDNSYRLPRIAWKTGTSYGRRDAWSIGYNRRYTVGVWVGNFSGVGVPELSGANTATPLLFQVFNAIDYNAPAGWFRPPVGGKLALRQVCPESGDVPRVDAPERTCVGRAVDYYIMGVSRSSPCQHQAVVWTNAVGTMSYCTYCRPTSGDSLTRAVARLYPNLAPEVVAWYAASHRPYAAIPPHNPACTRVFGQGAPPTITSLNAGSEYFIDPKSPADLALTCQTANDVQQVYWYLNDRLLRGAKPTETLFFRPTPGTLTVSCADDKGRVSKVRVLIKRG</sequence>
<evidence type="ECO:0000256" key="9">
    <source>
        <dbReference type="ARBA" id="ARBA00023268"/>
    </source>
</evidence>
<dbReference type="InterPro" id="IPR001264">
    <property type="entry name" value="Glyco_trans_51"/>
</dbReference>
<evidence type="ECO:0000259" key="15">
    <source>
        <dbReference type="Pfam" id="PF06832"/>
    </source>
</evidence>
<dbReference type="HOGENOM" id="CLU_006354_7_3_10"/>
<evidence type="ECO:0000259" key="14">
    <source>
        <dbReference type="Pfam" id="PF00912"/>
    </source>
</evidence>
<dbReference type="InterPro" id="IPR011815">
    <property type="entry name" value="PBP_1c"/>
</dbReference>
<gene>
    <name evidence="16" type="ORF">FAES_1187</name>
</gene>